<reference evidence="2" key="1">
    <citation type="submission" date="2022-11" db="UniProtKB">
        <authorList>
            <consortium name="WormBaseParasite"/>
        </authorList>
    </citation>
    <scope>IDENTIFICATION</scope>
</reference>
<name>A0AC34GDB5_9BILA</name>
<accession>A0AC34GDB5</accession>
<proteinExistence type="predicted"/>
<evidence type="ECO:0000313" key="1">
    <source>
        <dbReference type="Proteomes" id="UP000887579"/>
    </source>
</evidence>
<sequence>MNPESDEKEKIRNFEDFFRIGGQIAAGMEFLARMGHVHRDLATRNCLLSSRTRVPLRWLSKEALEESRYTTASDVYAFGVTLWELYTF</sequence>
<evidence type="ECO:0000313" key="2">
    <source>
        <dbReference type="WBParaSite" id="ES5_v2.g27723.t1"/>
    </source>
</evidence>
<organism evidence="1 2">
    <name type="scientific">Panagrolaimus sp. ES5</name>
    <dbReference type="NCBI Taxonomy" id="591445"/>
    <lineage>
        <taxon>Eukaryota</taxon>
        <taxon>Metazoa</taxon>
        <taxon>Ecdysozoa</taxon>
        <taxon>Nematoda</taxon>
        <taxon>Chromadorea</taxon>
        <taxon>Rhabditida</taxon>
        <taxon>Tylenchina</taxon>
        <taxon>Panagrolaimomorpha</taxon>
        <taxon>Panagrolaimoidea</taxon>
        <taxon>Panagrolaimidae</taxon>
        <taxon>Panagrolaimus</taxon>
    </lineage>
</organism>
<dbReference type="WBParaSite" id="ES5_v2.g27723.t1">
    <property type="protein sequence ID" value="ES5_v2.g27723.t1"/>
    <property type="gene ID" value="ES5_v2.g27723"/>
</dbReference>
<protein>
    <submittedName>
        <fullName evidence="2">Tyrosine-protein kinase catalytic domain-containing protein</fullName>
    </submittedName>
</protein>
<dbReference type="Proteomes" id="UP000887579">
    <property type="component" value="Unplaced"/>
</dbReference>